<organism evidence="1 2">
    <name type="scientific">Candidatus Syntrophosphaera thermopropionivorans</name>
    <dbReference type="NCBI Taxonomy" id="2593015"/>
    <lineage>
        <taxon>Bacteria</taxon>
        <taxon>Pseudomonadati</taxon>
        <taxon>Candidatus Cloacimonadota</taxon>
        <taxon>Candidatus Cloacimonadia</taxon>
        <taxon>Candidatus Cloacimonadales</taxon>
        <taxon>Candidatus Cloacimonadaceae</taxon>
        <taxon>Candidatus Syntrophosphaera</taxon>
    </lineage>
</organism>
<accession>A0AC61QJC8</accession>
<proteinExistence type="predicted"/>
<name>A0AC61QJC8_9BACT</name>
<comment type="caution">
    <text evidence="1">The sequence shown here is derived from an EMBL/GenBank/DDBJ whole genome shotgun (WGS) entry which is preliminary data.</text>
</comment>
<sequence length="222" mass="25227">MLETRIQELKQMLISEAGLVEKMVSLSVDGLYKNIPSLLENVLALEDQVNQTELEIDDKCITTIALYQPEARDLRLILMIYRINNDLERLADQAVNISESTAHLMDNPVVYELPELEQMKSNTLTMLKNSLDALVKEDVALSHQVCSEDNTVDNLNRQIYHHLVELIQANPILTSQYLHLLRIAKNLERIADLSTNIAENTIYLAIGKVVRHRSEDIPPISS</sequence>
<reference evidence="1" key="1">
    <citation type="submission" date="2019-03" db="EMBL/GenBank/DDBJ databases">
        <title>Candidatus Syntrophosphaera thermopropionivorans: a novel player in syntrophic propionate oxidation during anaerobic digestion.</title>
        <authorList>
            <person name="Dyksma S."/>
        </authorList>
    </citation>
    <scope>NUCLEOTIDE SEQUENCE</scope>
    <source>
        <strain evidence="1">W5</strain>
    </source>
</reference>
<dbReference type="Proteomes" id="UP000294588">
    <property type="component" value="Unassembled WGS sequence"/>
</dbReference>
<protein>
    <submittedName>
        <fullName evidence="1">Phosphate signaling complex protein PhoU</fullName>
    </submittedName>
</protein>
<keyword evidence="2" id="KW-1185">Reference proteome</keyword>
<dbReference type="EMBL" id="SMOG01000008">
    <property type="protein sequence ID" value="TDF73133.1"/>
    <property type="molecule type" value="Genomic_DNA"/>
</dbReference>
<evidence type="ECO:0000313" key="1">
    <source>
        <dbReference type="EMBL" id="TDF73133.1"/>
    </source>
</evidence>
<gene>
    <name evidence="1" type="primary">phoU</name>
    <name evidence="1" type="ORF">E0946_03720</name>
</gene>
<evidence type="ECO:0000313" key="2">
    <source>
        <dbReference type="Proteomes" id="UP000294588"/>
    </source>
</evidence>